<reference evidence="2 3" key="1">
    <citation type="journal article" date="2023" name="Sci. Data">
        <title>Genome assembly of the Korean intertidal mud-creeper Batillaria attramentaria.</title>
        <authorList>
            <person name="Patra A.K."/>
            <person name="Ho P.T."/>
            <person name="Jun S."/>
            <person name="Lee S.J."/>
            <person name="Kim Y."/>
            <person name="Won Y.J."/>
        </authorList>
    </citation>
    <scope>NUCLEOTIDE SEQUENCE [LARGE SCALE GENOMIC DNA]</scope>
    <source>
        <strain evidence="2">Wonlab-2016</strain>
    </source>
</reference>
<keyword evidence="3" id="KW-1185">Reference proteome</keyword>
<feature type="region of interest" description="Disordered" evidence="1">
    <location>
        <begin position="28"/>
        <end position="126"/>
    </location>
</feature>
<comment type="caution">
    <text evidence="2">The sequence shown here is derived from an EMBL/GenBank/DDBJ whole genome shotgun (WGS) entry which is preliminary data.</text>
</comment>
<dbReference type="AlphaFoldDB" id="A0ABD0L578"/>
<dbReference type="EMBL" id="JACVVK020000083">
    <property type="protein sequence ID" value="KAK7494482.1"/>
    <property type="molecule type" value="Genomic_DNA"/>
</dbReference>
<evidence type="ECO:0000313" key="3">
    <source>
        <dbReference type="Proteomes" id="UP001519460"/>
    </source>
</evidence>
<accession>A0ABD0L578</accession>
<dbReference type="Proteomes" id="UP001519460">
    <property type="component" value="Unassembled WGS sequence"/>
</dbReference>
<gene>
    <name evidence="2" type="ORF">BaRGS_00014374</name>
</gene>
<name>A0ABD0L578_9CAEN</name>
<sequence>MEPDYDDGNRFTRRCDELLSVSKPRFPSEAWSRAVRKKNWSPYGKQTMKGKRRLHKTRKGRGKEGNMGKGTGGKLYRQTEEKEPKKRKRVSSPKWERDKRPKNKKSQTVPSPKWRGDTEEEPIRRD</sequence>
<feature type="compositionally biased region" description="Basic and acidic residues" evidence="1">
    <location>
        <begin position="114"/>
        <end position="126"/>
    </location>
</feature>
<organism evidence="2 3">
    <name type="scientific">Batillaria attramentaria</name>
    <dbReference type="NCBI Taxonomy" id="370345"/>
    <lineage>
        <taxon>Eukaryota</taxon>
        <taxon>Metazoa</taxon>
        <taxon>Spiralia</taxon>
        <taxon>Lophotrochozoa</taxon>
        <taxon>Mollusca</taxon>
        <taxon>Gastropoda</taxon>
        <taxon>Caenogastropoda</taxon>
        <taxon>Sorbeoconcha</taxon>
        <taxon>Cerithioidea</taxon>
        <taxon>Batillariidae</taxon>
        <taxon>Batillaria</taxon>
    </lineage>
</organism>
<evidence type="ECO:0000313" key="2">
    <source>
        <dbReference type="EMBL" id="KAK7494482.1"/>
    </source>
</evidence>
<protein>
    <submittedName>
        <fullName evidence="2">Uncharacterized protein</fullName>
    </submittedName>
</protein>
<feature type="compositionally biased region" description="Basic residues" evidence="1">
    <location>
        <begin position="48"/>
        <end position="61"/>
    </location>
</feature>
<evidence type="ECO:0000256" key="1">
    <source>
        <dbReference type="SAM" id="MobiDB-lite"/>
    </source>
</evidence>
<proteinExistence type="predicted"/>